<gene>
    <name evidence="2" type="ORF">TSOC_014730</name>
</gene>
<dbReference type="EMBL" id="PGGS01002786">
    <property type="protein sequence ID" value="PNG99490.1"/>
    <property type="molecule type" value="Genomic_DNA"/>
</dbReference>
<evidence type="ECO:0000313" key="2">
    <source>
        <dbReference type="EMBL" id="PNG99490.1"/>
    </source>
</evidence>
<dbReference type="InterPro" id="IPR050910">
    <property type="entry name" value="JMJD6_ArgDemeth/LysHydrox"/>
</dbReference>
<dbReference type="Proteomes" id="UP000236333">
    <property type="component" value="Unassembled WGS sequence"/>
</dbReference>
<keyword evidence="3" id="KW-1185">Reference proteome</keyword>
<dbReference type="PANTHER" id="PTHR12480:SF6">
    <property type="entry name" value="2-OXOGLUTARATE AND IRON-DEPENDENT OXYGENASE JMJD4"/>
    <property type="match status" value="1"/>
</dbReference>
<dbReference type="AlphaFoldDB" id="A0A2J7ZGU4"/>
<dbReference type="PANTHER" id="PTHR12480">
    <property type="entry name" value="ARGININE DEMETHYLASE AND LYSYL-HYDROXYLASE JMJD"/>
    <property type="match status" value="1"/>
</dbReference>
<dbReference type="GO" id="GO:0043565">
    <property type="term" value="F:sequence-specific DNA binding"/>
    <property type="evidence" value="ECO:0007669"/>
    <property type="project" value="TreeGrafter"/>
</dbReference>
<sequence length="193" mass="20531">EAGDAVFVPSGWHHCVENLADTLSLNHNWVNGHNLHWTWALLRRQYVDAAAAIDDCRELCAADEFEGLVQANLKANAGLDFRGFVELLQCIVVTRAERLRALASRDSGGGAPDERSGEGTEAASLLLALQRAGLVLADFCATFVELVVGPAARRSAAGGGDEAVERLKGAACYARARELVAIVEATLPAPLRA</sequence>
<dbReference type="PROSITE" id="PS51184">
    <property type="entry name" value="JMJC"/>
    <property type="match status" value="1"/>
</dbReference>
<dbReference type="SUPFAM" id="SSF51197">
    <property type="entry name" value="Clavaminate synthase-like"/>
    <property type="match status" value="1"/>
</dbReference>
<dbReference type="GO" id="GO:0005737">
    <property type="term" value="C:cytoplasm"/>
    <property type="evidence" value="ECO:0007669"/>
    <property type="project" value="TreeGrafter"/>
</dbReference>
<feature type="non-terminal residue" evidence="2">
    <location>
        <position position="1"/>
    </location>
</feature>
<organism evidence="2 3">
    <name type="scientific">Tetrabaena socialis</name>
    <dbReference type="NCBI Taxonomy" id="47790"/>
    <lineage>
        <taxon>Eukaryota</taxon>
        <taxon>Viridiplantae</taxon>
        <taxon>Chlorophyta</taxon>
        <taxon>core chlorophytes</taxon>
        <taxon>Chlorophyceae</taxon>
        <taxon>CS clade</taxon>
        <taxon>Chlamydomonadales</taxon>
        <taxon>Tetrabaenaceae</taxon>
        <taxon>Tetrabaena</taxon>
    </lineage>
</organism>
<dbReference type="OrthoDB" id="424465at2759"/>
<reference evidence="2 3" key="1">
    <citation type="journal article" date="2017" name="Mol. Biol. Evol.">
        <title>The 4-celled Tetrabaena socialis nuclear genome reveals the essential components for genetic control of cell number at the origin of multicellularity in the volvocine lineage.</title>
        <authorList>
            <person name="Featherston J."/>
            <person name="Arakaki Y."/>
            <person name="Hanschen E.R."/>
            <person name="Ferris P.J."/>
            <person name="Michod R.E."/>
            <person name="Olson B.J.S.C."/>
            <person name="Nozaki H."/>
            <person name="Durand P.M."/>
        </authorList>
    </citation>
    <scope>NUCLEOTIDE SEQUENCE [LARGE SCALE GENOMIC DNA]</scope>
    <source>
        <strain evidence="2 3">NIES-571</strain>
    </source>
</reference>
<evidence type="ECO:0000259" key="1">
    <source>
        <dbReference type="PROSITE" id="PS51184"/>
    </source>
</evidence>
<accession>A0A2J7ZGU4</accession>
<dbReference type="Gene3D" id="2.60.120.650">
    <property type="entry name" value="Cupin"/>
    <property type="match status" value="1"/>
</dbReference>
<dbReference type="GO" id="GO:0016706">
    <property type="term" value="F:2-oxoglutarate-dependent dioxygenase activity"/>
    <property type="evidence" value="ECO:0007669"/>
    <property type="project" value="TreeGrafter"/>
</dbReference>
<comment type="caution">
    <text evidence="2">The sequence shown here is derived from an EMBL/GenBank/DDBJ whole genome shotgun (WGS) entry which is preliminary data.</text>
</comment>
<dbReference type="InterPro" id="IPR003347">
    <property type="entry name" value="JmjC_dom"/>
</dbReference>
<name>A0A2J7ZGU4_9CHLO</name>
<feature type="domain" description="JmjC" evidence="1">
    <location>
        <begin position="1"/>
        <end position="46"/>
    </location>
</feature>
<evidence type="ECO:0000313" key="3">
    <source>
        <dbReference type="Proteomes" id="UP000236333"/>
    </source>
</evidence>
<protein>
    <submittedName>
        <fullName evidence="2">JmjC domain-containing protein 4</fullName>
    </submittedName>
</protein>
<dbReference type="GO" id="GO:0005634">
    <property type="term" value="C:nucleus"/>
    <property type="evidence" value="ECO:0007669"/>
    <property type="project" value="TreeGrafter"/>
</dbReference>
<proteinExistence type="predicted"/>
<dbReference type="GO" id="GO:0045905">
    <property type="term" value="P:positive regulation of translational termination"/>
    <property type="evidence" value="ECO:0007669"/>
    <property type="project" value="TreeGrafter"/>
</dbReference>